<feature type="region of interest" description="Disordered" evidence="1">
    <location>
        <begin position="495"/>
        <end position="517"/>
    </location>
</feature>
<feature type="transmembrane region" description="Helical" evidence="2">
    <location>
        <begin position="729"/>
        <end position="747"/>
    </location>
</feature>
<feature type="compositionally biased region" description="Basic and acidic residues" evidence="1">
    <location>
        <begin position="502"/>
        <end position="517"/>
    </location>
</feature>
<dbReference type="PANTHER" id="PTHR11319">
    <property type="entry name" value="G PROTEIN-COUPLED RECEPTOR-RELATED"/>
    <property type="match status" value="1"/>
</dbReference>
<dbReference type="InterPro" id="IPR002048">
    <property type="entry name" value="EF_hand_dom"/>
</dbReference>
<dbReference type="PROSITE" id="PS50222">
    <property type="entry name" value="EF_HAND_2"/>
    <property type="match status" value="1"/>
</dbReference>
<feature type="region of interest" description="Disordered" evidence="1">
    <location>
        <begin position="53"/>
        <end position="134"/>
    </location>
</feature>
<dbReference type="AlphaFoldDB" id="A0A250X1L3"/>
<feature type="domain" description="EF-hand" evidence="3">
    <location>
        <begin position="811"/>
        <end position="846"/>
    </location>
</feature>
<organism evidence="4 5">
    <name type="scientific">Chlamydomonas eustigma</name>
    <dbReference type="NCBI Taxonomy" id="1157962"/>
    <lineage>
        <taxon>Eukaryota</taxon>
        <taxon>Viridiplantae</taxon>
        <taxon>Chlorophyta</taxon>
        <taxon>core chlorophytes</taxon>
        <taxon>Chlorophyceae</taxon>
        <taxon>CS clade</taxon>
        <taxon>Chlamydomonadales</taxon>
        <taxon>Chlamydomonadaceae</taxon>
        <taxon>Chlamydomonas</taxon>
    </lineage>
</organism>
<evidence type="ECO:0000256" key="2">
    <source>
        <dbReference type="SAM" id="Phobius"/>
    </source>
</evidence>
<feature type="transmembrane region" description="Helical" evidence="2">
    <location>
        <begin position="789"/>
        <end position="812"/>
    </location>
</feature>
<accession>A0A250X1L3</accession>
<keyword evidence="2" id="KW-0472">Membrane</keyword>
<feature type="compositionally biased region" description="Polar residues" evidence="1">
    <location>
        <begin position="80"/>
        <end position="95"/>
    </location>
</feature>
<comment type="caution">
    <text evidence="4">The sequence shown here is derived from an EMBL/GenBank/DDBJ whole genome shotgun (WGS) entry which is preliminary data.</text>
</comment>
<keyword evidence="2" id="KW-0812">Transmembrane</keyword>
<protein>
    <recommendedName>
        <fullName evidence="3">EF-hand domain-containing protein</fullName>
    </recommendedName>
</protein>
<dbReference type="EMBL" id="BEGY01000021">
    <property type="protein sequence ID" value="GAX76958.1"/>
    <property type="molecule type" value="Genomic_DNA"/>
</dbReference>
<dbReference type="PANTHER" id="PTHR11319:SF35">
    <property type="entry name" value="OUTER MEMBRANE PROTEIN PMPC-RELATED"/>
    <property type="match status" value="1"/>
</dbReference>
<evidence type="ECO:0000313" key="4">
    <source>
        <dbReference type="EMBL" id="GAX76958.1"/>
    </source>
</evidence>
<feature type="transmembrane region" description="Helical" evidence="2">
    <location>
        <begin position="648"/>
        <end position="675"/>
    </location>
</feature>
<sequence length="998" mass="108266">MDGLMKCASVDLEDHKNVVMMPATYQSRPHLMMMDYSSLNTDQHESNVMGMIHNSALPGSTRSTSIRVGEPADHERQSSHHSTGQLVNTSMSPGSPGQKHAEKAYLPGPASGAADSGSTTTHWEHDNREHGHSTAGIEHVPVGLLPIASFHTLPPSVLLTPPASTTTLPEAAVVAAASISVCSSSSAASTREVQAATPISTVWQDALLSDALEAGPQIQHGIRHLEEQCNYGPAVDHPAHATSTTVDITDDALAGRSLILTSSASSQAVAEITAESSSNSSPRVNQDSKMEACLELSQLRPPLSSSEPKIANDNSSSSHTAAPAATTATATKARVQFLRGDSVVASQNNARFLRASQTLVDRFETLEELRSFIADHDLRAEKQLAQRQQRMRPPYSIIIKILINYLQVIPTVTNAGVVFPTFMTDFFRGASDTSSGTGTAVSLDCSLPSSSLPENLQAVLFYVSLPGVFCILTVPIWALLWLRRSSVNLKPNKVVPEEETNDSGRPDALGKEKEEMTATRGINDDDVQITGSTSRKLLAQNHSSAVGWSAWSSDEVNDTNHDPSVSSFVIKKQTMGGTWKSYFSLRMLITAFSVVFYFYPNVCAAILALFACDRMDLDEPPYSQYAIIRGWYMQSDSNVQCFTGKHLILLYLIGVPGIIFFAVGLPVGSAIYLTLNKAQFESASFSAKYGFLFEDYHRHWYWWETVTLLRKLFTVAVNSSPLQAFSTTLNLLVLLAVVLVALLAQVLCRPYEIPRMNQLESFSLQAISVTIFVYTMISLPNVNYEASTLNALSVLLIILNSAFVAFFVFSLISELHNTAVAVLDKDGDGNVSATEVAEYLKERFGFFAPVPTFFGKLTAAFHRNDSHFNHQVSKASSINAAAASAAYPRLTVSAHHQTASMYSFGSQRLQRNHTSNGRGTNAGNWRVANGGAKQQAIASSTKRFVTDMDPAAAIENDHDPYDGRQPQASSFSNDGPCMSVQGRKSDGTALNIREATVS</sequence>
<evidence type="ECO:0000313" key="5">
    <source>
        <dbReference type="Proteomes" id="UP000232323"/>
    </source>
</evidence>
<keyword evidence="2" id="KW-1133">Transmembrane helix</keyword>
<feature type="transmembrane region" description="Helical" evidence="2">
    <location>
        <begin position="588"/>
        <end position="611"/>
    </location>
</feature>
<feature type="region of interest" description="Disordered" evidence="1">
    <location>
        <begin position="953"/>
        <end position="998"/>
    </location>
</feature>
<gene>
    <name evidence="4" type="ORF">CEUSTIGMA_g4405.t1</name>
</gene>
<dbReference type="Proteomes" id="UP000232323">
    <property type="component" value="Unassembled WGS sequence"/>
</dbReference>
<dbReference type="PROSITE" id="PS00018">
    <property type="entry name" value="EF_HAND_1"/>
    <property type="match status" value="1"/>
</dbReference>
<evidence type="ECO:0000256" key="1">
    <source>
        <dbReference type="SAM" id="MobiDB-lite"/>
    </source>
</evidence>
<feature type="compositionally biased region" description="Polar residues" evidence="1">
    <location>
        <begin position="303"/>
        <end position="319"/>
    </location>
</feature>
<feature type="transmembrane region" description="Helical" evidence="2">
    <location>
        <begin position="759"/>
        <end position="777"/>
    </location>
</feature>
<reference evidence="4 5" key="1">
    <citation type="submission" date="2017-08" db="EMBL/GenBank/DDBJ databases">
        <title>Acidophilic green algal genome provides insights into adaptation to an acidic environment.</title>
        <authorList>
            <person name="Hirooka S."/>
            <person name="Hirose Y."/>
            <person name="Kanesaki Y."/>
            <person name="Higuchi S."/>
            <person name="Fujiwara T."/>
            <person name="Onuma R."/>
            <person name="Era A."/>
            <person name="Ohbayashi R."/>
            <person name="Uzuka A."/>
            <person name="Nozaki H."/>
            <person name="Yoshikawa H."/>
            <person name="Miyagishima S.Y."/>
        </authorList>
    </citation>
    <scope>NUCLEOTIDE SEQUENCE [LARGE SCALE GENOMIC DNA]</scope>
    <source>
        <strain evidence="4 5">NIES-2499</strain>
    </source>
</reference>
<dbReference type="Pfam" id="PF06011">
    <property type="entry name" value="TRP"/>
    <property type="match status" value="1"/>
</dbReference>
<feature type="transmembrane region" description="Helical" evidence="2">
    <location>
        <begin position="459"/>
        <end position="482"/>
    </location>
</feature>
<dbReference type="InterPro" id="IPR018247">
    <property type="entry name" value="EF_Hand_1_Ca_BS"/>
</dbReference>
<dbReference type="InterPro" id="IPR010308">
    <property type="entry name" value="TRP_C"/>
</dbReference>
<dbReference type="GO" id="GO:0005509">
    <property type="term" value="F:calcium ion binding"/>
    <property type="evidence" value="ECO:0007669"/>
    <property type="project" value="InterPro"/>
</dbReference>
<name>A0A250X1L3_9CHLO</name>
<dbReference type="OrthoDB" id="549999at2759"/>
<keyword evidence="5" id="KW-1185">Reference proteome</keyword>
<feature type="region of interest" description="Disordered" evidence="1">
    <location>
        <begin position="301"/>
        <end position="326"/>
    </location>
</feature>
<feature type="compositionally biased region" description="Basic and acidic residues" evidence="1">
    <location>
        <begin position="122"/>
        <end position="132"/>
    </location>
</feature>
<evidence type="ECO:0000259" key="3">
    <source>
        <dbReference type="PROSITE" id="PS50222"/>
    </source>
</evidence>
<feature type="compositionally biased region" description="Polar residues" evidence="1">
    <location>
        <begin position="57"/>
        <end position="66"/>
    </location>
</feature>
<proteinExistence type="predicted"/>